<keyword evidence="7 8" id="KW-0472">Membrane</keyword>
<evidence type="ECO:0000256" key="3">
    <source>
        <dbReference type="ARBA" id="ARBA00022475"/>
    </source>
</evidence>
<feature type="transmembrane region" description="Helical" evidence="8">
    <location>
        <begin position="168"/>
        <end position="185"/>
    </location>
</feature>
<reference evidence="9 10" key="1">
    <citation type="submission" date="2017-04" db="EMBL/GenBank/DDBJ databases">
        <title>Complete genome sequence of the Campylobacter cuniculorum type strain LMG24588.</title>
        <authorList>
            <person name="Miller W.G."/>
            <person name="Yee E."/>
            <person name="Revez J."/>
            <person name="Bono J.L."/>
            <person name="Rossi M."/>
        </authorList>
    </citation>
    <scope>NUCLEOTIDE SEQUENCE [LARGE SCALE GENOMIC DNA]</scope>
    <source>
        <strain evidence="9 10">LMG 24588</strain>
    </source>
</reference>
<dbReference type="InterPro" id="IPR036458">
    <property type="entry name" value="Na:dicarbo_symporter_sf"/>
</dbReference>
<evidence type="ECO:0000256" key="5">
    <source>
        <dbReference type="ARBA" id="ARBA00022847"/>
    </source>
</evidence>
<evidence type="ECO:0000313" key="10">
    <source>
        <dbReference type="Proteomes" id="UP000192902"/>
    </source>
</evidence>
<dbReference type="KEGG" id="ccun:CCUN_0668"/>
<organism evidence="9 10">
    <name type="scientific">Campylobacter cuniculorum DSM 23162 = LMG 24588</name>
    <dbReference type="NCBI Taxonomy" id="1121267"/>
    <lineage>
        <taxon>Bacteria</taxon>
        <taxon>Pseudomonadati</taxon>
        <taxon>Campylobacterota</taxon>
        <taxon>Epsilonproteobacteria</taxon>
        <taxon>Campylobacterales</taxon>
        <taxon>Campylobacteraceae</taxon>
        <taxon>Campylobacter</taxon>
    </lineage>
</organism>
<dbReference type="AlphaFoldDB" id="A0A1W6BW10"/>
<evidence type="ECO:0000313" key="9">
    <source>
        <dbReference type="EMBL" id="ARJ56289.1"/>
    </source>
</evidence>
<dbReference type="OrthoDB" id="9766690at2"/>
<feature type="transmembrane region" description="Helical" evidence="8">
    <location>
        <begin position="351"/>
        <end position="372"/>
    </location>
</feature>
<dbReference type="Proteomes" id="UP000192902">
    <property type="component" value="Chromosome"/>
</dbReference>
<keyword evidence="6 8" id="KW-1133">Transmembrane helix</keyword>
<evidence type="ECO:0000256" key="6">
    <source>
        <dbReference type="ARBA" id="ARBA00022989"/>
    </source>
</evidence>
<keyword evidence="2" id="KW-0813">Transport</keyword>
<dbReference type="STRING" id="1121267.CCUN_0668"/>
<evidence type="ECO:0000256" key="1">
    <source>
        <dbReference type="ARBA" id="ARBA00004651"/>
    </source>
</evidence>
<evidence type="ECO:0000256" key="7">
    <source>
        <dbReference type="ARBA" id="ARBA00023136"/>
    </source>
</evidence>
<dbReference type="EMBL" id="CP020867">
    <property type="protein sequence ID" value="ARJ56289.1"/>
    <property type="molecule type" value="Genomic_DNA"/>
</dbReference>
<accession>A0A1W6BW10</accession>
<feature type="transmembrane region" description="Helical" evidence="8">
    <location>
        <begin position="20"/>
        <end position="40"/>
    </location>
</feature>
<feature type="transmembrane region" description="Helical" evidence="8">
    <location>
        <begin position="275"/>
        <end position="296"/>
    </location>
</feature>
<dbReference type="GO" id="GO:0070778">
    <property type="term" value="P:L-aspartate transmembrane transport"/>
    <property type="evidence" value="ECO:0007669"/>
    <property type="project" value="TreeGrafter"/>
</dbReference>
<gene>
    <name evidence="9" type="primary">dctA</name>
    <name evidence="9" type="ORF">CCUN_0668</name>
</gene>
<dbReference type="FunFam" id="1.10.3860.10:FF:000001">
    <property type="entry name" value="C4-dicarboxylate transport protein"/>
    <property type="match status" value="1"/>
</dbReference>
<name>A0A1W6BW10_9BACT</name>
<dbReference type="GO" id="GO:0015138">
    <property type="term" value="F:fumarate transmembrane transporter activity"/>
    <property type="evidence" value="ECO:0007669"/>
    <property type="project" value="TreeGrafter"/>
</dbReference>
<feature type="transmembrane region" description="Helical" evidence="8">
    <location>
        <begin position="238"/>
        <end position="263"/>
    </location>
</feature>
<dbReference type="PRINTS" id="PR00173">
    <property type="entry name" value="EDTRNSPORT"/>
</dbReference>
<evidence type="ECO:0000256" key="4">
    <source>
        <dbReference type="ARBA" id="ARBA00022692"/>
    </source>
</evidence>
<evidence type="ECO:0000256" key="2">
    <source>
        <dbReference type="ARBA" id="ARBA00022448"/>
    </source>
</evidence>
<dbReference type="PANTHER" id="PTHR42865:SF1">
    <property type="entry name" value="AEROBIC C4-DICARBOXYLATE TRANSPORT PROTEIN"/>
    <property type="match status" value="1"/>
</dbReference>
<dbReference type="RefSeq" id="WP_027306256.1">
    <property type="nucleotide sequence ID" value="NZ_CP020867.1"/>
</dbReference>
<dbReference type="Pfam" id="PF00375">
    <property type="entry name" value="SDF"/>
    <property type="match status" value="1"/>
</dbReference>
<dbReference type="GO" id="GO:0005886">
    <property type="term" value="C:plasma membrane"/>
    <property type="evidence" value="ECO:0007669"/>
    <property type="project" value="UniProtKB-SubCell"/>
</dbReference>
<feature type="transmembrane region" description="Helical" evidence="8">
    <location>
        <begin position="60"/>
        <end position="81"/>
    </location>
</feature>
<dbReference type="GO" id="GO:0015141">
    <property type="term" value="F:succinate transmembrane transporter activity"/>
    <property type="evidence" value="ECO:0007669"/>
    <property type="project" value="TreeGrafter"/>
</dbReference>
<dbReference type="SUPFAM" id="SSF118215">
    <property type="entry name" value="Proton glutamate symport protein"/>
    <property type="match status" value="1"/>
</dbReference>
<keyword evidence="5" id="KW-0769">Symport</keyword>
<dbReference type="eggNOG" id="COG1301">
    <property type="taxonomic scope" value="Bacteria"/>
</dbReference>
<dbReference type="GO" id="GO:0015366">
    <property type="term" value="F:malate:proton symporter activity"/>
    <property type="evidence" value="ECO:0007669"/>
    <property type="project" value="TreeGrafter"/>
</dbReference>
<feature type="transmembrane region" description="Helical" evidence="8">
    <location>
        <begin position="392"/>
        <end position="411"/>
    </location>
</feature>
<comment type="subcellular location">
    <subcellularLocation>
        <location evidence="1">Cell membrane</location>
        <topology evidence="1">Multi-pass membrane protein</topology>
    </subcellularLocation>
</comment>
<evidence type="ECO:0000256" key="8">
    <source>
        <dbReference type="SAM" id="Phobius"/>
    </source>
</evidence>
<feature type="transmembrane region" description="Helical" evidence="8">
    <location>
        <begin position="93"/>
        <end position="113"/>
    </location>
</feature>
<protein>
    <submittedName>
        <fullName evidence="9">C4-dicarboxylate transport protein</fullName>
    </submittedName>
</protein>
<proteinExistence type="predicted"/>
<dbReference type="InterPro" id="IPR001991">
    <property type="entry name" value="Na-dicarboxylate_symporter"/>
</dbReference>
<keyword evidence="4 8" id="KW-0812">Transmembrane</keyword>
<feature type="transmembrane region" description="Helical" evidence="8">
    <location>
        <begin position="316"/>
        <end position="339"/>
    </location>
</feature>
<keyword evidence="3" id="KW-1003">Cell membrane</keyword>
<sequence>METLSQTLADKKPPLLKRILKSLGFWVIIGIIAGITLGYIDKDLAIASKPGIDYFIKALKILIGPIIFVTIVLGIISLESLKKLGSIGIKAVVYFEIVSTFALAIGIFMANVMRPGSGMNLDASKVDIKNVEKYISQTTEISPTSEIMHILHDAIPRDIISPFTEGKTLQVLVIAIVTALIVSLMKTNDKKSIRSVLEVVQNFIFKILQIIMYFSPVAAFSAMAVLIAQYGLTTLINLGYLLIVMLLSCLIFIFGILGIICHFAKVNIFKFMRFIAREVLIVFATSSSEAALAPLMRKLEKAGLSKATVGLVLPTGYSFNLDCTNIYLAMSLIFLAQAFNVNLSLAHEMSILIVLMIASKGAVGVTGSGFIVLGSTLSALGGMQIAEANNGAGATLAEILPVAAIGILLGVDKFMSEMRAVGNLCGNSVAALIVAIWDKQIDWDKFRYAIDNPDKFRHAGMS</sequence>
<feature type="transmembrane region" description="Helical" evidence="8">
    <location>
        <begin position="210"/>
        <end position="232"/>
    </location>
</feature>
<dbReference type="PANTHER" id="PTHR42865">
    <property type="entry name" value="PROTON/GLUTAMATE-ASPARTATE SYMPORTER"/>
    <property type="match status" value="1"/>
</dbReference>
<dbReference type="Gene3D" id="1.10.3860.10">
    <property type="entry name" value="Sodium:dicarboxylate symporter"/>
    <property type="match status" value="1"/>
</dbReference>